<dbReference type="InterPro" id="IPR017441">
    <property type="entry name" value="Protein_kinase_ATP_BS"/>
</dbReference>
<keyword evidence="2" id="KW-0547">Nucleotide-binding</keyword>
<dbReference type="InterPro" id="IPR011009">
    <property type="entry name" value="Kinase-like_dom_sf"/>
</dbReference>
<dbReference type="PROSITE" id="PS00107">
    <property type="entry name" value="PROTEIN_KINASE_ATP"/>
    <property type="match status" value="1"/>
</dbReference>
<dbReference type="SUPFAM" id="SSF56112">
    <property type="entry name" value="Protein kinase-like (PK-like)"/>
    <property type="match status" value="1"/>
</dbReference>
<evidence type="ECO:0000313" key="4">
    <source>
        <dbReference type="EMBL" id="CAK0844523.1"/>
    </source>
</evidence>
<dbReference type="SMART" id="SM00220">
    <property type="entry name" value="S_TKc"/>
    <property type="match status" value="1"/>
</dbReference>
<keyword evidence="2" id="KW-0067">ATP-binding</keyword>
<keyword evidence="5" id="KW-1185">Reference proteome</keyword>
<feature type="binding site" evidence="2">
    <location>
        <position position="49"/>
    </location>
    <ligand>
        <name>ATP</name>
        <dbReference type="ChEBI" id="CHEBI:30616"/>
    </ligand>
</feature>
<dbReference type="PANTHER" id="PTHR11909">
    <property type="entry name" value="CASEIN KINASE-RELATED"/>
    <property type="match status" value="1"/>
</dbReference>
<gene>
    <name evidence="4" type="ORF">PCOR1329_LOCUS38599</name>
</gene>
<feature type="domain" description="Protein kinase" evidence="3">
    <location>
        <begin position="20"/>
        <end position="230"/>
    </location>
</feature>
<reference evidence="4" key="1">
    <citation type="submission" date="2023-10" db="EMBL/GenBank/DDBJ databases">
        <authorList>
            <person name="Chen Y."/>
            <person name="Shah S."/>
            <person name="Dougan E. K."/>
            <person name="Thang M."/>
            <person name="Chan C."/>
        </authorList>
    </citation>
    <scope>NUCLEOTIDE SEQUENCE [LARGE SCALE GENOMIC DNA]</scope>
</reference>
<feature type="non-terminal residue" evidence="4">
    <location>
        <position position="248"/>
    </location>
</feature>
<evidence type="ECO:0000256" key="2">
    <source>
        <dbReference type="PROSITE-ProRule" id="PRU10141"/>
    </source>
</evidence>
<proteinExistence type="predicted"/>
<dbReference type="Gene3D" id="1.10.510.10">
    <property type="entry name" value="Transferase(Phosphotransferase) domain 1"/>
    <property type="match status" value="1"/>
</dbReference>
<dbReference type="Proteomes" id="UP001189429">
    <property type="component" value="Unassembled WGS sequence"/>
</dbReference>
<accession>A0ABN9TFJ0</accession>
<dbReference type="InterPro" id="IPR050235">
    <property type="entry name" value="CK1_Ser-Thr_kinase"/>
</dbReference>
<sequence>MGKPIAAPPIAPHVLLGGRHRLGQKLGSGSFGGAFVGVQASTSEDFAVKLESLKAKRPLLMYEARLLGHLQGMPGVPNVRYFGADGDYTVMLMDLLGPSLEDLFNMCGRNDVYLIDFGLAKTYCDPKTQGQLPYGEGNGFVGTSRYSSINAQMGIEQSRRDDLLAIGCTLMYFIRNDRMVLECKRSTPIETLCLGYPATFAAYISYCQTLGFHDRPNYAYLRRLFRDLFVREGLIRDGMIDWTHSSQK</sequence>
<evidence type="ECO:0000313" key="5">
    <source>
        <dbReference type="Proteomes" id="UP001189429"/>
    </source>
</evidence>
<organism evidence="4 5">
    <name type="scientific">Prorocentrum cordatum</name>
    <dbReference type="NCBI Taxonomy" id="2364126"/>
    <lineage>
        <taxon>Eukaryota</taxon>
        <taxon>Sar</taxon>
        <taxon>Alveolata</taxon>
        <taxon>Dinophyceae</taxon>
        <taxon>Prorocentrales</taxon>
        <taxon>Prorocentraceae</taxon>
        <taxon>Prorocentrum</taxon>
    </lineage>
</organism>
<dbReference type="Gene3D" id="3.30.200.20">
    <property type="entry name" value="Phosphorylase Kinase, domain 1"/>
    <property type="match status" value="1"/>
</dbReference>
<evidence type="ECO:0000259" key="3">
    <source>
        <dbReference type="SMART" id="SM00220"/>
    </source>
</evidence>
<dbReference type="InterPro" id="IPR000719">
    <property type="entry name" value="Prot_kinase_dom"/>
</dbReference>
<comment type="caution">
    <text evidence="4">The sequence shown here is derived from an EMBL/GenBank/DDBJ whole genome shotgun (WGS) entry which is preliminary data.</text>
</comment>
<evidence type="ECO:0000256" key="1">
    <source>
        <dbReference type="ARBA" id="ARBA00023860"/>
    </source>
</evidence>
<protein>
    <recommendedName>
        <fullName evidence="1">Casein kinase I</fullName>
    </recommendedName>
</protein>
<name>A0ABN9TFJ0_9DINO</name>
<dbReference type="EMBL" id="CAUYUJ010014671">
    <property type="protein sequence ID" value="CAK0844523.1"/>
    <property type="molecule type" value="Genomic_DNA"/>
</dbReference>